<dbReference type="EMBL" id="CAJJDO010000024">
    <property type="protein sequence ID" value="CAD8153449.1"/>
    <property type="molecule type" value="Genomic_DNA"/>
</dbReference>
<reference evidence="1" key="1">
    <citation type="submission" date="2021-01" db="EMBL/GenBank/DDBJ databases">
        <authorList>
            <consortium name="Genoscope - CEA"/>
            <person name="William W."/>
        </authorList>
    </citation>
    <scope>NUCLEOTIDE SEQUENCE</scope>
</reference>
<dbReference type="Proteomes" id="UP000689195">
    <property type="component" value="Unassembled WGS sequence"/>
</dbReference>
<dbReference type="AlphaFoldDB" id="A0A8S1TR87"/>
<evidence type="ECO:0000313" key="2">
    <source>
        <dbReference type="Proteomes" id="UP000689195"/>
    </source>
</evidence>
<proteinExistence type="predicted"/>
<gene>
    <name evidence="1" type="ORF">PPENT_87.1.T0240227</name>
</gene>
<name>A0A8S1TR87_9CILI</name>
<sequence length="256" mass="30349">MSSLCLAQKEKIWKSNWISRFRFELNFYFIQVEKISSENQNLQNKIKLDKLQFFNIPECNQIQLIIKYGYMTQDGDLSQVTYRQLTEITPPLVNREQQQREIKRVVTLARLPLHSPQFVVNEDLLQQLCLLQQTFLISLANLNSLYRQRKNSKMIEEIPQGNIVSGRKAHITSQASDLNPDPPNGKKRRGKRFRFHFKQILLFFYYLSKKKTKLSTQQQYVKQQLNLDFIKAIINVFQVIFNNLFHGIHQIKAVEK</sequence>
<accession>A0A8S1TR87</accession>
<comment type="caution">
    <text evidence="1">The sequence shown here is derived from an EMBL/GenBank/DDBJ whole genome shotgun (WGS) entry which is preliminary data.</text>
</comment>
<evidence type="ECO:0000313" key="1">
    <source>
        <dbReference type="EMBL" id="CAD8153449.1"/>
    </source>
</evidence>
<keyword evidence="2" id="KW-1185">Reference proteome</keyword>
<protein>
    <submittedName>
        <fullName evidence="1">Uncharacterized protein</fullName>
    </submittedName>
</protein>
<organism evidence="1 2">
    <name type="scientific">Paramecium pentaurelia</name>
    <dbReference type="NCBI Taxonomy" id="43138"/>
    <lineage>
        <taxon>Eukaryota</taxon>
        <taxon>Sar</taxon>
        <taxon>Alveolata</taxon>
        <taxon>Ciliophora</taxon>
        <taxon>Intramacronucleata</taxon>
        <taxon>Oligohymenophorea</taxon>
        <taxon>Peniculida</taxon>
        <taxon>Parameciidae</taxon>
        <taxon>Paramecium</taxon>
    </lineage>
</organism>